<evidence type="ECO:0000313" key="2">
    <source>
        <dbReference type="Proteomes" id="UP000256253"/>
    </source>
</evidence>
<accession>A0A3D9UM88</accession>
<comment type="caution">
    <text evidence="1">The sequence shown here is derived from an EMBL/GenBank/DDBJ whole genome shotgun (WGS) entry which is preliminary data.</text>
</comment>
<dbReference type="Proteomes" id="UP000256253">
    <property type="component" value="Unassembled WGS sequence"/>
</dbReference>
<dbReference type="EMBL" id="QTUA01000001">
    <property type="protein sequence ID" value="REF30568.1"/>
    <property type="molecule type" value="Genomic_DNA"/>
</dbReference>
<sequence>MSSVTNVPVDQALDQLDFWLAAPWPMSEEAAGEMASALGWTIEGEWIYARCNDVPFQTVLGLSKRDSEVTAFSFSLTGDVEQDDGEAMDALKDAFSEYVAGGRSRWGKPAMNRGAVPAARWDLGERGGIRIHHTTAVVATYVTPNDLTALKVMNDW</sequence>
<dbReference type="Pfam" id="PF19818">
    <property type="entry name" value="DUF6301"/>
    <property type="match status" value="1"/>
</dbReference>
<dbReference type="InterPro" id="IPR046268">
    <property type="entry name" value="DUF6301"/>
</dbReference>
<reference evidence="1 2" key="1">
    <citation type="submission" date="2018-08" db="EMBL/GenBank/DDBJ databases">
        <title>Sequencing the genomes of 1000 actinobacteria strains.</title>
        <authorList>
            <person name="Klenk H.-P."/>
        </authorList>
    </citation>
    <scope>NUCLEOTIDE SEQUENCE [LARGE SCALE GENOMIC DNA]</scope>
    <source>
        <strain evidence="1 2">DSM 22967</strain>
    </source>
</reference>
<gene>
    <name evidence="1" type="ORF">DFJ65_1580</name>
</gene>
<dbReference type="AlphaFoldDB" id="A0A3D9UM88"/>
<evidence type="ECO:0000313" key="1">
    <source>
        <dbReference type="EMBL" id="REF30568.1"/>
    </source>
</evidence>
<proteinExistence type="predicted"/>
<protein>
    <submittedName>
        <fullName evidence="1">Uncharacterized protein</fullName>
    </submittedName>
</protein>
<keyword evidence="2" id="KW-1185">Reference proteome</keyword>
<name>A0A3D9UM88_9MICO</name>
<organism evidence="1 2">
    <name type="scientific">Calidifontibacter indicus</name>
    <dbReference type="NCBI Taxonomy" id="419650"/>
    <lineage>
        <taxon>Bacteria</taxon>
        <taxon>Bacillati</taxon>
        <taxon>Actinomycetota</taxon>
        <taxon>Actinomycetes</taxon>
        <taxon>Micrococcales</taxon>
        <taxon>Dermacoccaceae</taxon>
        <taxon>Calidifontibacter</taxon>
    </lineage>
</organism>